<name>A0A438DIX8_VITVI</name>
<dbReference type="PANTHER" id="PTHR34222">
    <property type="entry name" value="GAG_PRE-INTEGRS DOMAIN-CONTAINING PROTEIN"/>
    <property type="match status" value="1"/>
</dbReference>
<dbReference type="GO" id="GO:0008270">
    <property type="term" value="F:zinc ion binding"/>
    <property type="evidence" value="ECO:0007669"/>
    <property type="project" value="InterPro"/>
</dbReference>
<dbReference type="Proteomes" id="UP000288805">
    <property type="component" value="Unassembled WGS sequence"/>
</dbReference>
<organism evidence="1 2">
    <name type="scientific">Vitis vinifera</name>
    <name type="common">Grape</name>
    <dbReference type="NCBI Taxonomy" id="29760"/>
    <lineage>
        <taxon>Eukaryota</taxon>
        <taxon>Viridiplantae</taxon>
        <taxon>Streptophyta</taxon>
        <taxon>Embryophyta</taxon>
        <taxon>Tracheophyta</taxon>
        <taxon>Spermatophyta</taxon>
        <taxon>Magnoliopsida</taxon>
        <taxon>eudicotyledons</taxon>
        <taxon>Gunneridae</taxon>
        <taxon>Pentapetalae</taxon>
        <taxon>rosids</taxon>
        <taxon>Vitales</taxon>
        <taxon>Vitaceae</taxon>
        <taxon>Viteae</taxon>
        <taxon>Vitis</taxon>
    </lineage>
</organism>
<sequence length="270" mass="31055">MLWHYCTGAMTIPVKGASEEDVVFLSRMIEWDTHNHMILTWIRNTFIPSISNLLGNFDDAKSAWDMLTKRYSTTHGSMKYQLVVELHQLRQEPRQSINDYYDQLRFIWDQINLSDPTWACSKDAQQYASIRDEFRLYEFLMSLHKDFEPIRGQLLNRSPAPSLDTAVNELVREEARLATLRAQNKLNVLAITPSTPLIEQPQQLGDFFGSSNRGKQTNKKFCNYCKRPGHTIETCYHRNKSTAADIEPTPPTVSTSQSFGSTINLSSIEL</sequence>
<dbReference type="SUPFAM" id="SSF57756">
    <property type="entry name" value="Retrovirus zinc finger-like domains"/>
    <property type="match status" value="1"/>
</dbReference>
<proteinExistence type="predicted"/>
<evidence type="ECO:0008006" key="3">
    <source>
        <dbReference type="Google" id="ProtNLM"/>
    </source>
</evidence>
<evidence type="ECO:0000313" key="2">
    <source>
        <dbReference type="Proteomes" id="UP000288805"/>
    </source>
</evidence>
<gene>
    <name evidence="1" type="ORF">CK203_077071</name>
</gene>
<evidence type="ECO:0000313" key="1">
    <source>
        <dbReference type="EMBL" id="RVW35427.1"/>
    </source>
</evidence>
<dbReference type="GO" id="GO:0003676">
    <property type="term" value="F:nucleic acid binding"/>
    <property type="evidence" value="ECO:0007669"/>
    <property type="project" value="InterPro"/>
</dbReference>
<comment type="caution">
    <text evidence="1">The sequence shown here is derived from an EMBL/GenBank/DDBJ whole genome shotgun (WGS) entry which is preliminary data.</text>
</comment>
<dbReference type="InterPro" id="IPR036875">
    <property type="entry name" value="Znf_CCHC_sf"/>
</dbReference>
<dbReference type="AlphaFoldDB" id="A0A438DIX8"/>
<accession>A0A438DIX8</accession>
<reference evidence="1 2" key="1">
    <citation type="journal article" date="2018" name="PLoS Genet.">
        <title>Population sequencing reveals clonal diversity and ancestral inbreeding in the grapevine cultivar Chardonnay.</title>
        <authorList>
            <person name="Roach M.J."/>
            <person name="Johnson D.L."/>
            <person name="Bohlmann J."/>
            <person name="van Vuuren H.J."/>
            <person name="Jones S.J."/>
            <person name="Pretorius I.S."/>
            <person name="Schmidt S.A."/>
            <person name="Borneman A.R."/>
        </authorList>
    </citation>
    <scope>NUCLEOTIDE SEQUENCE [LARGE SCALE GENOMIC DNA]</scope>
    <source>
        <strain evidence="2">cv. Chardonnay</strain>
        <tissue evidence="1">Leaf</tissue>
    </source>
</reference>
<dbReference type="EMBL" id="QGNW01001606">
    <property type="protein sequence ID" value="RVW35427.1"/>
    <property type="molecule type" value="Genomic_DNA"/>
</dbReference>
<dbReference type="Pfam" id="PF14223">
    <property type="entry name" value="Retrotran_gag_2"/>
    <property type="match status" value="1"/>
</dbReference>
<protein>
    <recommendedName>
        <fullName evidence="3">Retrotransposon gag domain-containing protein</fullName>
    </recommendedName>
</protein>
<dbReference type="PANTHER" id="PTHR34222:SF100">
    <property type="entry name" value="CCHC-TYPE DOMAIN-CONTAINING PROTEIN"/>
    <property type="match status" value="1"/>
</dbReference>